<reference evidence="3" key="1">
    <citation type="journal article" date="2013" name="Nature">
        <title>The zebrafish reference genome sequence and its relationship to the human genome.</title>
        <authorList>
            <consortium name="Genome Reference Consortium Zebrafish"/>
            <person name="Howe K."/>
            <person name="Clark M.D."/>
            <person name="Torroja C.F."/>
            <person name="Torrance J."/>
            <person name="Berthelot C."/>
            <person name="Muffato M."/>
            <person name="Collins J.E."/>
            <person name="Humphray S."/>
            <person name="McLaren K."/>
            <person name="Matthews L."/>
            <person name="McLaren S."/>
            <person name="Sealy I."/>
            <person name="Caccamo M."/>
            <person name="Churcher C."/>
            <person name="Scott C."/>
            <person name="Barrett J.C."/>
            <person name="Koch R."/>
            <person name="Rauch G.J."/>
            <person name="White S."/>
            <person name="Chow W."/>
            <person name="Kilian B."/>
            <person name="Quintais L.T."/>
            <person name="Guerra-Assuncao J.A."/>
            <person name="Zhou Y."/>
            <person name="Gu Y."/>
            <person name="Yen J."/>
            <person name="Vogel J.H."/>
            <person name="Eyre T."/>
            <person name="Redmond S."/>
            <person name="Banerjee R."/>
            <person name="Chi J."/>
            <person name="Fu B."/>
            <person name="Langley E."/>
            <person name="Maguire S.F."/>
            <person name="Laird G.K."/>
            <person name="Lloyd D."/>
            <person name="Kenyon E."/>
            <person name="Donaldson S."/>
            <person name="Sehra H."/>
            <person name="Almeida-King J."/>
            <person name="Loveland J."/>
            <person name="Trevanion S."/>
            <person name="Jones M."/>
            <person name="Quail M."/>
            <person name="Willey D."/>
            <person name="Hunt A."/>
            <person name="Burton J."/>
            <person name="Sims S."/>
            <person name="McLay K."/>
            <person name="Plumb B."/>
            <person name="Davis J."/>
            <person name="Clee C."/>
            <person name="Oliver K."/>
            <person name="Clark R."/>
            <person name="Riddle C."/>
            <person name="Elliot D."/>
            <person name="Eliott D."/>
            <person name="Threadgold G."/>
            <person name="Harden G."/>
            <person name="Ware D."/>
            <person name="Begum S."/>
            <person name="Mortimore B."/>
            <person name="Mortimer B."/>
            <person name="Kerry G."/>
            <person name="Heath P."/>
            <person name="Phillimore B."/>
            <person name="Tracey A."/>
            <person name="Corby N."/>
            <person name="Dunn M."/>
            <person name="Johnson C."/>
            <person name="Wood J."/>
            <person name="Clark S."/>
            <person name="Pelan S."/>
            <person name="Griffiths G."/>
            <person name="Smith M."/>
            <person name="Glithero R."/>
            <person name="Howden P."/>
            <person name="Barker N."/>
            <person name="Lloyd C."/>
            <person name="Stevens C."/>
            <person name="Harley J."/>
            <person name="Holt K."/>
            <person name="Panagiotidis G."/>
            <person name="Lovell J."/>
            <person name="Beasley H."/>
            <person name="Henderson C."/>
            <person name="Gordon D."/>
            <person name="Auger K."/>
            <person name="Wright D."/>
            <person name="Collins J."/>
            <person name="Raisen C."/>
            <person name="Dyer L."/>
            <person name="Leung K."/>
            <person name="Robertson L."/>
            <person name="Ambridge K."/>
            <person name="Leongamornlert D."/>
            <person name="McGuire S."/>
            <person name="Gilderthorp R."/>
            <person name="Griffiths C."/>
            <person name="Manthravadi D."/>
            <person name="Nichol S."/>
            <person name="Barker G."/>
            <person name="Whitehead S."/>
            <person name="Kay M."/>
            <person name="Brown J."/>
            <person name="Murnane C."/>
            <person name="Gray E."/>
            <person name="Humphries M."/>
            <person name="Sycamore N."/>
            <person name="Barker D."/>
            <person name="Saunders D."/>
            <person name="Wallis J."/>
            <person name="Babbage A."/>
            <person name="Hammond S."/>
            <person name="Mashreghi-Mohammadi M."/>
            <person name="Barr L."/>
            <person name="Martin S."/>
            <person name="Wray P."/>
            <person name="Ellington A."/>
            <person name="Matthews N."/>
            <person name="Ellwood M."/>
            <person name="Woodmansey R."/>
            <person name="Clark G."/>
            <person name="Cooper J."/>
            <person name="Cooper J."/>
            <person name="Tromans A."/>
            <person name="Grafham D."/>
            <person name="Skuce C."/>
            <person name="Pandian R."/>
            <person name="Andrews R."/>
            <person name="Harrison E."/>
            <person name="Kimberley A."/>
            <person name="Garnett J."/>
            <person name="Fosker N."/>
            <person name="Hall R."/>
            <person name="Garner P."/>
            <person name="Kelly D."/>
            <person name="Bird C."/>
            <person name="Palmer S."/>
            <person name="Gehring I."/>
            <person name="Berger A."/>
            <person name="Dooley C.M."/>
            <person name="Ersan-Urun Z."/>
            <person name="Eser C."/>
            <person name="Geiger H."/>
            <person name="Geisler M."/>
            <person name="Karotki L."/>
            <person name="Kirn A."/>
            <person name="Konantz J."/>
            <person name="Konantz M."/>
            <person name="Oberlander M."/>
            <person name="Rudolph-Geiger S."/>
            <person name="Teucke M."/>
            <person name="Lanz C."/>
            <person name="Raddatz G."/>
            <person name="Osoegawa K."/>
            <person name="Zhu B."/>
            <person name="Rapp A."/>
            <person name="Widaa S."/>
            <person name="Langford C."/>
            <person name="Yang F."/>
            <person name="Schuster S.C."/>
            <person name="Carter N.P."/>
            <person name="Harrow J."/>
            <person name="Ning Z."/>
            <person name="Herrero J."/>
            <person name="Searle S.M."/>
            <person name="Enright A."/>
            <person name="Geisler R."/>
            <person name="Plasterk R.H."/>
            <person name="Lee C."/>
            <person name="Westerfield M."/>
            <person name="de Jong P.J."/>
            <person name="Zon L.I."/>
            <person name="Postlethwait J.H."/>
            <person name="Nusslein-Volhard C."/>
            <person name="Hubbard T.J."/>
            <person name="Roest Crollius H."/>
            <person name="Rogers J."/>
            <person name="Stemple D.L."/>
        </authorList>
    </citation>
    <scope>NUCLEOTIDE SEQUENCE [LARGE SCALE GENOMIC DNA]</scope>
    <source>
        <strain evidence="3">Tuebingen</strain>
    </source>
</reference>
<dbReference type="SMART" id="SM00292">
    <property type="entry name" value="BRCT"/>
    <property type="match status" value="3"/>
</dbReference>
<dbReference type="Gene3D" id="3.40.50.10190">
    <property type="entry name" value="BRCT domain"/>
    <property type="match status" value="3"/>
</dbReference>
<dbReference type="CDD" id="cd17716">
    <property type="entry name" value="BRCT_microcephalin_rpt1"/>
    <property type="match status" value="1"/>
</dbReference>
<feature type="compositionally biased region" description="Polar residues" evidence="1">
    <location>
        <begin position="327"/>
        <end position="336"/>
    </location>
</feature>
<feature type="region of interest" description="Disordered" evidence="1">
    <location>
        <begin position="185"/>
        <end position="214"/>
    </location>
</feature>
<dbReference type="FunFam" id="3.40.50.10190:FF:000047">
    <property type="entry name" value="Microcephalin"/>
    <property type="match status" value="1"/>
</dbReference>
<evidence type="ECO:0000313" key="4">
    <source>
        <dbReference type="RefSeq" id="NP_001417772.1"/>
    </source>
</evidence>
<dbReference type="CDD" id="cd17751">
    <property type="entry name" value="BRCT_microcephalin_rpt3"/>
    <property type="match status" value="1"/>
</dbReference>
<dbReference type="GeneID" id="678616"/>
<sequence>MTGVTLTTSTAFLKDVVAYVDVWSASRMEDYSDPFIEQLQDMGAQVSKTLNKQVTHVIFKHGRPSTWKKALKIGVKIVSVHWVARCKETNQHINEELFPAQNEESKRHLTNKRTHCCMQPRNIPIKTPENDRRLKRKIDKMMEGLVPSSPIVSDTSPFIIDEERGIVYSPSLKRSDSMAQRLKEMKAGREHLSPTASQKQDIGSEHDPSPPASTALSFLQQLEEEPLDPFSVSHCDALKKRGEREKLNCIKKSIVKISRKQVNHKPSESDACNRVSDERGIENPLSSKSELGLLSKTRGSKQTTLKNFLYETSSEREESSNLKPETKNTGMSTELYASSEKPRSFLPKSLTKAIRRKSVHNCKELLTNSECLYSSKSSSENEHIFQKDESMIDKPMQKRQRRTSAGLHSASLCALPSREISDDELFEDFFSPANNASKKRVVLFDLTSDAMPTFDLEDSNKKGRRKSYKKQKHGIKDSTVASSDSVNTTEESVLDARESRSERVAVVVGKENKSTTDGIERSSEMCSKVENMKKDKCLKKNRTLVMTSMPTEKQEVVFKVIRNLGGFTVVDDVCESTSHVVSGSPRRTVNILLGIARGCWILSFEWIMWCLEHQQWVSEEPFELSEHFPAAPICRLQQHLSAGEYQQDLFHNQLPMFVSPYSQPPCGRLKELIKLCGGTVCRSVRQAGICIGGYNGKKPEGSRSLSEQWILDCVTHLILLPYKNYVLE</sequence>
<reference evidence="4" key="3">
    <citation type="journal article" date="2015" name="PLoS ONE">
        <title>Zebrafish Bone and General Physiology Are Differently Affected by Hormones or Changes in Gravity.</title>
        <authorList>
            <person name="Aceto J."/>
            <person name="Nourizadeh-Lillabadi R."/>
            <person name="Maree R."/>
            <person name="Dardenne N."/>
            <person name="Jeanray N."/>
            <person name="Wehenkel L."/>
            <person name="Alestrom P."/>
            <person name="van Loon J.J."/>
            <person name="Muller M."/>
        </authorList>
    </citation>
    <scope>NUCLEOTIDE SEQUENCE</scope>
    <source>
        <strain evidence="4">Tuebingen</strain>
    </source>
</reference>
<reference evidence="4" key="4">
    <citation type="journal article" date="2016" name="NPJ Microgravity">
        <title>Effects of microgravity simulation on zebrafish transcriptomes and bone physiology-exposure starting at 5 days post fertilization.</title>
        <authorList>
            <person name="Aceto J."/>
            <person name="Nourizadeh-Lillabadi R."/>
            <person name="Bradamante S."/>
            <person name="Maier J.A."/>
            <person name="Alestrom P."/>
            <person name="van Loon J.J."/>
            <person name="Muller M."/>
        </authorList>
    </citation>
    <scope>NUCLEOTIDE SEQUENCE</scope>
    <source>
        <strain evidence="4">Tuebingen</strain>
    </source>
</reference>
<evidence type="ECO:0000313" key="5">
    <source>
        <dbReference type="RefSeq" id="XP_005157146.1"/>
    </source>
</evidence>
<dbReference type="PANTHER" id="PTHR14625:SF3">
    <property type="entry name" value="MICROCEPHALIN"/>
    <property type="match status" value="1"/>
</dbReference>
<dbReference type="PROSITE" id="PS50172">
    <property type="entry name" value="BRCT"/>
    <property type="match status" value="3"/>
</dbReference>
<dbReference type="CTD" id="79648"/>
<dbReference type="SUPFAM" id="SSF52113">
    <property type="entry name" value="BRCT domain"/>
    <property type="match status" value="3"/>
</dbReference>
<dbReference type="Pfam" id="PF16589">
    <property type="entry name" value="BRCT_2"/>
    <property type="match status" value="1"/>
</dbReference>
<protein>
    <submittedName>
        <fullName evidence="4">Microcephalin isoform 1</fullName>
    </submittedName>
    <submittedName>
        <fullName evidence="5">Microcephalin isoform X1</fullName>
    </submittedName>
</protein>
<gene>
    <name evidence="4 5 6" type="primary">mcph1</name>
    <name evidence="4 5" type="synonym">zgc:136403</name>
</gene>
<dbReference type="GO" id="GO:0000278">
    <property type="term" value="P:mitotic cell cycle"/>
    <property type="evidence" value="ECO:0000318"/>
    <property type="project" value="GO_Central"/>
</dbReference>
<feature type="domain" description="BRCT" evidence="2">
    <location>
        <begin position="533"/>
        <end position="624"/>
    </location>
</feature>
<dbReference type="InterPro" id="IPR001357">
    <property type="entry name" value="BRCT_dom"/>
</dbReference>
<dbReference type="RefSeq" id="XP_005157146.1">
    <property type="nucleotide sequence ID" value="XM_005157089.5"/>
</dbReference>
<keyword evidence="3" id="KW-1185">Reference proteome</keyword>
<feature type="region of interest" description="Disordered" evidence="1">
    <location>
        <begin position="454"/>
        <end position="495"/>
    </location>
</feature>
<organism evidence="3 5">
    <name type="scientific">Danio rerio</name>
    <name type="common">Zebrafish</name>
    <name type="synonym">Brachydanio rerio</name>
    <dbReference type="NCBI Taxonomy" id="7955"/>
    <lineage>
        <taxon>Eukaryota</taxon>
        <taxon>Metazoa</taxon>
        <taxon>Chordata</taxon>
        <taxon>Craniata</taxon>
        <taxon>Vertebrata</taxon>
        <taxon>Euteleostomi</taxon>
        <taxon>Actinopterygii</taxon>
        <taxon>Neopterygii</taxon>
        <taxon>Teleostei</taxon>
        <taxon>Ostariophysi</taxon>
        <taxon>Cypriniformes</taxon>
        <taxon>Danionidae</taxon>
        <taxon>Danioninae</taxon>
        <taxon>Danio</taxon>
    </lineage>
</organism>
<feature type="compositionally biased region" description="Polar residues" evidence="1">
    <location>
        <begin position="479"/>
        <end position="491"/>
    </location>
</feature>
<dbReference type="InterPro" id="IPR022047">
    <property type="entry name" value="Microcephalin-like"/>
</dbReference>
<feature type="region of interest" description="Disordered" evidence="1">
    <location>
        <begin position="261"/>
        <end position="287"/>
    </location>
</feature>
<dbReference type="PANTHER" id="PTHR14625">
    <property type="entry name" value="MICROCEPHALIN"/>
    <property type="match status" value="1"/>
</dbReference>
<feature type="domain" description="BRCT" evidence="2">
    <location>
        <begin position="645"/>
        <end position="727"/>
    </location>
</feature>
<feature type="domain" description="BRCT" evidence="2">
    <location>
        <begin position="8"/>
        <end position="100"/>
    </location>
</feature>
<accession>A0A8M2B3G0</accession>
<dbReference type="OrthoDB" id="2384350at2759"/>
<feature type="region of interest" description="Disordered" evidence="1">
    <location>
        <begin position="310"/>
        <end position="340"/>
    </location>
</feature>
<feature type="compositionally biased region" description="Basic and acidic residues" evidence="1">
    <location>
        <begin position="313"/>
        <end position="326"/>
    </location>
</feature>
<dbReference type="AGR" id="ZFIN:ZDB-GENE-060421-6122"/>
<dbReference type="Pfam" id="PF00533">
    <property type="entry name" value="BRCT"/>
    <property type="match status" value="1"/>
</dbReference>
<evidence type="ECO:0000313" key="3">
    <source>
        <dbReference type="Proteomes" id="UP000000437"/>
    </source>
</evidence>
<dbReference type="RefSeq" id="XP_073776064.1">
    <property type="nucleotide sequence ID" value="XM_073919963.1"/>
</dbReference>
<evidence type="ECO:0000259" key="2">
    <source>
        <dbReference type="PROSITE" id="PS50172"/>
    </source>
</evidence>
<dbReference type="RefSeq" id="XP_073776066.1">
    <property type="nucleotide sequence ID" value="XM_073919965.1"/>
</dbReference>
<feature type="compositionally biased region" description="Basic residues" evidence="1">
    <location>
        <begin position="462"/>
        <end position="473"/>
    </location>
</feature>
<dbReference type="AlphaFoldDB" id="A0A8M2B3G0"/>
<dbReference type="Pfam" id="PF12738">
    <property type="entry name" value="PTCB-BRCT"/>
    <property type="match status" value="1"/>
</dbReference>
<dbReference type="Proteomes" id="UP000000437">
    <property type="component" value="Chromosome 13"/>
</dbReference>
<reference evidence="4 5" key="5">
    <citation type="submission" date="2025-04" db="UniProtKB">
        <authorList>
            <consortium name="RefSeq"/>
        </authorList>
    </citation>
    <scope>IDENTIFICATION</scope>
    <source>
        <strain evidence="4 5">Tuebingen</strain>
    </source>
</reference>
<dbReference type="CDD" id="cd17736">
    <property type="entry name" value="BRCT_microcephalin_rpt2"/>
    <property type="match status" value="1"/>
</dbReference>
<name>A0A8M2B3G0_DANRE</name>
<dbReference type="RefSeq" id="XP_073776065.1">
    <property type="nucleotide sequence ID" value="XM_073919964.1"/>
</dbReference>
<dbReference type="InterPro" id="IPR036420">
    <property type="entry name" value="BRCT_dom_sf"/>
</dbReference>
<dbReference type="RefSeq" id="NP_001417772.1">
    <property type="nucleotide sequence ID" value="NM_001430843.1"/>
</dbReference>
<evidence type="ECO:0000256" key="1">
    <source>
        <dbReference type="SAM" id="MobiDB-lite"/>
    </source>
</evidence>
<evidence type="ECO:0000313" key="6">
    <source>
        <dbReference type="ZFIN" id="ZDB-GENE-060421-6122"/>
    </source>
</evidence>
<dbReference type="ZFIN" id="ZDB-GENE-060421-6122">
    <property type="gene designation" value="mcph1"/>
</dbReference>
<reference evidence="4" key="2">
    <citation type="journal article" date="2015" name="Nat. Commun.">
        <title>RFX transcription factors are essential for hearing in mice.</title>
        <authorList>
            <person name="Elkon R."/>
            <person name="Milon B."/>
            <person name="Morrison L."/>
            <person name="Shah M."/>
            <person name="Vijayakumar S."/>
            <person name="Racherla M."/>
            <person name="Leitch C.C."/>
            <person name="Silipino L."/>
            <person name="Hadi S."/>
            <person name="Weiss-Gayet M."/>
            <person name="Barras E."/>
            <person name="Schmid C.D."/>
            <person name="Ait-Lounis A."/>
            <person name="Barnes A."/>
            <person name="Song Y."/>
            <person name="Eisenman D.J."/>
            <person name="Eliyahu E."/>
            <person name="Frolenkov G.I."/>
            <person name="Strome S.E."/>
            <person name="Durand B."/>
            <person name="Zaghloul N.A."/>
            <person name="Jones S.M."/>
            <person name="Reith W."/>
            <person name="Hertzano R."/>
        </authorList>
    </citation>
    <scope>NUCLEOTIDE SEQUENCE</scope>
    <source>
        <strain evidence="4">Tuebingen</strain>
    </source>
</reference>
<proteinExistence type="predicted"/>